<protein>
    <submittedName>
        <fullName evidence="1">Uncharacterized protein</fullName>
    </submittedName>
</protein>
<dbReference type="EMBL" id="CP027228">
    <property type="protein sequence ID" value="AVM48431.1"/>
    <property type="molecule type" value="Genomic_DNA"/>
</dbReference>
<keyword evidence="2" id="KW-1185">Reference proteome</keyword>
<sequence>MKISITIAQGDTETSVIIDDRRRISDVIGELARQGYLPRNCKAFMRSAVQERVISTINTFQEEGIYSGDRITEIK</sequence>
<dbReference type="GeneID" id="78391825"/>
<dbReference type="Proteomes" id="UP000237883">
    <property type="component" value="Chromosome"/>
</dbReference>
<dbReference type="RefSeq" id="WP_106057503.1">
    <property type="nucleotide sequence ID" value="NZ_CP027228.1"/>
</dbReference>
<organism evidence="1 2">
    <name type="scientific">Mogibacterium diversum</name>
    <dbReference type="NCBI Taxonomy" id="114527"/>
    <lineage>
        <taxon>Bacteria</taxon>
        <taxon>Bacillati</taxon>
        <taxon>Bacillota</taxon>
        <taxon>Clostridia</taxon>
        <taxon>Peptostreptococcales</taxon>
        <taxon>Anaerovoracaceae</taxon>
        <taxon>Mogibacterium</taxon>
    </lineage>
</organism>
<gene>
    <name evidence="1" type="ORF">C5Q96_06055</name>
</gene>
<name>A0A2S0L577_9FIRM</name>
<evidence type="ECO:0000313" key="1">
    <source>
        <dbReference type="EMBL" id="AVM48431.1"/>
    </source>
</evidence>
<dbReference type="KEGG" id="mdv:C5Q96_06055"/>
<dbReference type="OrthoDB" id="2085834at2"/>
<evidence type="ECO:0000313" key="2">
    <source>
        <dbReference type="Proteomes" id="UP000237883"/>
    </source>
</evidence>
<proteinExistence type="predicted"/>
<dbReference type="AlphaFoldDB" id="A0A2S0L577"/>
<reference evidence="2" key="1">
    <citation type="submission" date="2018-02" db="EMBL/GenBank/DDBJ databases">
        <authorList>
            <person name="Holder M.E."/>
            <person name="Ajami N.J."/>
            <person name="Petrosino J.F."/>
        </authorList>
    </citation>
    <scope>NUCLEOTIDE SEQUENCE [LARGE SCALE GENOMIC DNA]</scope>
    <source>
        <strain evidence="2">CCUG 47132</strain>
    </source>
</reference>
<accession>A0A2S0L577</accession>